<accession>A0ABT8X659</accession>
<feature type="domain" description="Peptidase M56" evidence="3">
    <location>
        <begin position="144"/>
        <end position="247"/>
    </location>
</feature>
<dbReference type="CDD" id="cd07341">
    <property type="entry name" value="M56_BlaR1_MecR1_like"/>
    <property type="match status" value="1"/>
</dbReference>
<comment type="similarity">
    <text evidence="1">Belongs to the TonB-dependent receptor family.</text>
</comment>
<feature type="transmembrane region" description="Helical" evidence="2">
    <location>
        <begin position="34"/>
        <end position="54"/>
    </location>
</feature>
<dbReference type="InterPro" id="IPR039426">
    <property type="entry name" value="TonB-dep_rcpt-like"/>
</dbReference>
<evidence type="ECO:0000259" key="3">
    <source>
        <dbReference type="Pfam" id="PF05569"/>
    </source>
</evidence>
<gene>
    <name evidence="4" type="ORF">Q4Q39_18885</name>
</gene>
<dbReference type="PROSITE" id="PS52016">
    <property type="entry name" value="TONB_DEPENDENT_REC_3"/>
    <property type="match status" value="1"/>
</dbReference>
<feature type="transmembrane region" description="Helical" evidence="2">
    <location>
        <begin position="6"/>
        <end position="22"/>
    </location>
</feature>
<feature type="transmembrane region" description="Helical" evidence="2">
    <location>
        <begin position="87"/>
        <end position="111"/>
    </location>
</feature>
<dbReference type="Proteomes" id="UP001176891">
    <property type="component" value="Unassembled WGS sequence"/>
</dbReference>
<organism evidence="4 5">
    <name type="scientific">Flavivirga amylovorans</name>
    <dbReference type="NCBI Taxonomy" id="870486"/>
    <lineage>
        <taxon>Bacteria</taxon>
        <taxon>Pseudomonadati</taxon>
        <taxon>Bacteroidota</taxon>
        <taxon>Flavobacteriia</taxon>
        <taxon>Flavobacteriales</taxon>
        <taxon>Flavobacteriaceae</taxon>
        <taxon>Flavivirga</taxon>
    </lineage>
</organism>
<comment type="caution">
    <text evidence="4">The sequence shown here is derived from an EMBL/GenBank/DDBJ whole genome shotgun (WGS) entry which is preliminary data.</text>
</comment>
<feature type="transmembrane region" description="Helical" evidence="2">
    <location>
        <begin position="123"/>
        <end position="141"/>
    </location>
</feature>
<reference evidence="4" key="1">
    <citation type="submission" date="2023-07" db="EMBL/GenBank/DDBJ databases">
        <title>Two novel species in the genus Flavivirga.</title>
        <authorList>
            <person name="Kwon K."/>
        </authorList>
    </citation>
    <scope>NUCLEOTIDE SEQUENCE</scope>
    <source>
        <strain evidence="4">KACC 14157</strain>
    </source>
</reference>
<keyword evidence="1 2" id="KW-0472">Membrane</keyword>
<sequence>MEYLLKVSAVITIFYIVYKAFLQRDTFFESNRVFLLSGLISSFIIPFLVIPIYIEQVPTFISNYNFGDTPVENVKKAFNILDYLPTVYLVGLLIFSIRFIIQLASLYVLILKDKNVKHGDFRFVKVNTNVSPFSFFNWIVYNPNQFNKTELDQIIAHEKVHVKQYHSIDILFAQLSCIALWFNPFVWLYNKDLRQNLEFLADNSAINKTKSKKDYQYTLLKTSMPSHQMALSNNFYNSLIKKRIVMLHKSKSKKINQFKFAIVIPILTLFLMSFNTKEVYINKAKISEDTLSNDVIKIAIAKKDTETIVITKDFTDTNLDNLISKLKKKDITIKFKGVKRNSSGEIIAIKINVETKHSNANYNINSNAPIKPIKITFDKKRENISIGNVSKNQKYVVYNKKGKPKTHKSHDNDEIEIEHEIEIVDEDEVEHETEHEVETEQIVEENKIILSHDALKNKTKTTNKMAIYNSEGKSPIYIVNGKEVKKLDFEELDHDDIKNINVIKGDVAIEKYGEKGKNGVIKIITKKE</sequence>
<dbReference type="RefSeq" id="WP_303284138.1">
    <property type="nucleotide sequence ID" value="NZ_BAABCZ010000008.1"/>
</dbReference>
<evidence type="ECO:0000313" key="5">
    <source>
        <dbReference type="Proteomes" id="UP001176891"/>
    </source>
</evidence>
<dbReference type="InterPro" id="IPR037066">
    <property type="entry name" value="Plug_dom_sf"/>
</dbReference>
<keyword evidence="5" id="KW-1185">Reference proteome</keyword>
<feature type="transmembrane region" description="Helical" evidence="2">
    <location>
        <begin position="170"/>
        <end position="189"/>
    </location>
</feature>
<keyword evidence="1" id="KW-1134">Transmembrane beta strand</keyword>
<comment type="subcellular location">
    <subcellularLocation>
        <location evidence="1">Cell outer membrane</location>
        <topology evidence="1">Multi-pass membrane protein</topology>
    </subcellularLocation>
</comment>
<keyword evidence="1" id="KW-0813">Transport</keyword>
<dbReference type="PANTHER" id="PTHR34978:SF3">
    <property type="entry name" value="SLR0241 PROTEIN"/>
    <property type="match status" value="1"/>
</dbReference>
<dbReference type="EMBL" id="JAUOEM010000008">
    <property type="protein sequence ID" value="MDO5989476.1"/>
    <property type="molecule type" value="Genomic_DNA"/>
</dbReference>
<dbReference type="Gene3D" id="2.170.130.10">
    <property type="entry name" value="TonB-dependent receptor, plug domain"/>
    <property type="match status" value="1"/>
</dbReference>
<feature type="transmembrane region" description="Helical" evidence="2">
    <location>
        <begin position="258"/>
        <end position="275"/>
    </location>
</feature>
<evidence type="ECO:0000313" key="4">
    <source>
        <dbReference type="EMBL" id="MDO5989476.1"/>
    </source>
</evidence>
<keyword evidence="2" id="KW-1133">Transmembrane helix</keyword>
<proteinExistence type="inferred from homology"/>
<evidence type="ECO:0000256" key="2">
    <source>
        <dbReference type="SAM" id="Phobius"/>
    </source>
</evidence>
<evidence type="ECO:0000256" key="1">
    <source>
        <dbReference type="PROSITE-ProRule" id="PRU01360"/>
    </source>
</evidence>
<dbReference type="PANTHER" id="PTHR34978">
    <property type="entry name" value="POSSIBLE SENSOR-TRANSDUCER PROTEIN BLAR"/>
    <property type="match status" value="1"/>
</dbReference>
<protein>
    <submittedName>
        <fullName evidence="4">M56 family metallopeptidase</fullName>
    </submittedName>
</protein>
<dbReference type="InterPro" id="IPR008756">
    <property type="entry name" value="Peptidase_M56"/>
</dbReference>
<dbReference type="Pfam" id="PF05569">
    <property type="entry name" value="Peptidase_M56"/>
    <property type="match status" value="1"/>
</dbReference>
<name>A0ABT8X659_9FLAO</name>
<dbReference type="InterPro" id="IPR052173">
    <property type="entry name" value="Beta-lactam_resp_regulator"/>
</dbReference>
<keyword evidence="1" id="KW-0998">Cell outer membrane</keyword>
<keyword evidence="1 2" id="KW-0812">Transmembrane</keyword>